<evidence type="ECO:0000313" key="3">
    <source>
        <dbReference type="EMBL" id="TUG37827.1"/>
    </source>
</evidence>
<dbReference type="PANTHER" id="PTHR21740">
    <property type="entry name" value="NCK-ASSOCIATED PROTEIN 5"/>
    <property type="match status" value="1"/>
</dbReference>
<dbReference type="InterPro" id="IPR032769">
    <property type="entry name" value="NCKAP5_C"/>
</dbReference>
<name>A0A556VWJ5_BAGYA</name>
<evidence type="ECO:0000259" key="2">
    <source>
        <dbReference type="Pfam" id="PF15246"/>
    </source>
</evidence>
<feature type="compositionally biased region" description="Polar residues" evidence="1">
    <location>
        <begin position="146"/>
        <end position="157"/>
    </location>
</feature>
<organism evidence="3 4">
    <name type="scientific">Bagarius yarrelli</name>
    <name type="common">Goonch</name>
    <name type="synonym">Bagrus yarrelli</name>
    <dbReference type="NCBI Taxonomy" id="175774"/>
    <lineage>
        <taxon>Eukaryota</taxon>
        <taxon>Metazoa</taxon>
        <taxon>Chordata</taxon>
        <taxon>Craniata</taxon>
        <taxon>Vertebrata</taxon>
        <taxon>Euteleostomi</taxon>
        <taxon>Actinopterygii</taxon>
        <taxon>Neopterygii</taxon>
        <taxon>Teleostei</taxon>
        <taxon>Ostariophysi</taxon>
        <taxon>Siluriformes</taxon>
        <taxon>Sisoridae</taxon>
        <taxon>Sisorinae</taxon>
        <taxon>Bagarius</taxon>
    </lineage>
</organism>
<feature type="domain" description="Nck-associated protein 5 C-terminal" evidence="2">
    <location>
        <begin position="115"/>
        <end position="162"/>
    </location>
</feature>
<gene>
    <name evidence="3" type="ORF">Baya_16827</name>
</gene>
<dbReference type="Pfam" id="PF15246">
    <property type="entry name" value="NCKAP5"/>
    <property type="match status" value="1"/>
</dbReference>
<dbReference type="AlphaFoldDB" id="A0A556VWJ5"/>
<dbReference type="Proteomes" id="UP000319801">
    <property type="component" value="Unassembled WGS sequence"/>
</dbReference>
<feature type="region of interest" description="Disordered" evidence="1">
    <location>
        <begin position="1"/>
        <end position="47"/>
    </location>
</feature>
<sequence>MSGVSERRECEEESGSVEGDTDVILEEDEEEDEEEEEEESMSNKDLTERLRELEAENRSLSLANESQREAYERCLDEFDSKRSRPVFGYQQSGVRQTRSGEELKHTLIFTPPPPPSGSMRTLDSGIGTFPLPDYAHSAAGKLNPKLRSSSVSHSASTKPRKTLASLDEVNTSVIYTSPLEAKGASVHLSCTIHEDMDVYGAHFQAPPTGNWAFPNPRGSEGLAEPHSQHTPPKPSLDKVSQGSCDVESRTVFPSGGRRKRSQSHRGQDMLKDRNTDLTKEQSEELSSPNRPQASESLSDSLYDSLSSCGSQG</sequence>
<protein>
    <submittedName>
        <fullName evidence="3">Nck-associated protein 5-like</fullName>
    </submittedName>
</protein>
<dbReference type="PANTHER" id="PTHR21740:SF3">
    <property type="entry name" value="NCK-ASSOCIATED PROTEIN 5-LIKE"/>
    <property type="match status" value="1"/>
</dbReference>
<dbReference type="EMBL" id="VCAZ01000362">
    <property type="protein sequence ID" value="TUG37827.1"/>
    <property type="molecule type" value="Genomic_DNA"/>
</dbReference>
<accession>A0A556VWJ5</accession>
<feature type="compositionally biased region" description="Polar residues" evidence="1">
    <location>
        <begin position="284"/>
        <end position="293"/>
    </location>
</feature>
<feature type="compositionally biased region" description="Acidic residues" evidence="1">
    <location>
        <begin position="11"/>
        <end position="40"/>
    </location>
</feature>
<proteinExistence type="predicted"/>
<evidence type="ECO:0000313" key="4">
    <source>
        <dbReference type="Proteomes" id="UP000319801"/>
    </source>
</evidence>
<dbReference type="GO" id="GO:0007019">
    <property type="term" value="P:microtubule depolymerization"/>
    <property type="evidence" value="ECO:0007669"/>
    <property type="project" value="TreeGrafter"/>
</dbReference>
<feature type="region of interest" description="Disordered" evidence="1">
    <location>
        <begin position="210"/>
        <end position="312"/>
    </location>
</feature>
<reference evidence="3 4" key="1">
    <citation type="journal article" date="2019" name="Genome Biol. Evol.">
        <title>Whole-Genome Sequencing of the Giant Devil Catfish, Bagarius yarrelli.</title>
        <authorList>
            <person name="Jiang W."/>
            <person name="Lv Y."/>
            <person name="Cheng L."/>
            <person name="Yang K."/>
            <person name="Chao B."/>
            <person name="Wang X."/>
            <person name="Li Y."/>
            <person name="Pan X."/>
            <person name="You X."/>
            <person name="Zhang Y."/>
            <person name="Yang J."/>
            <person name="Li J."/>
            <person name="Zhang X."/>
            <person name="Liu S."/>
            <person name="Sun C."/>
            <person name="Yang J."/>
            <person name="Shi Q."/>
        </authorList>
    </citation>
    <scope>NUCLEOTIDE SEQUENCE [LARGE SCALE GENOMIC DNA]</scope>
    <source>
        <strain evidence="3">JWS20170419001</strain>
        <tissue evidence="3">Muscle</tissue>
    </source>
</reference>
<feature type="region of interest" description="Disordered" evidence="1">
    <location>
        <begin position="144"/>
        <end position="163"/>
    </location>
</feature>
<dbReference type="OrthoDB" id="8930856at2759"/>
<feature type="compositionally biased region" description="Low complexity" evidence="1">
    <location>
        <begin position="294"/>
        <end position="312"/>
    </location>
</feature>
<comment type="caution">
    <text evidence="3">The sequence shown here is derived from an EMBL/GenBank/DDBJ whole genome shotgun (WGS) entry which is preliminary data.</text>
</comment>
<feature type="compositionally biased region" description="Basic and acidic residues" evidence="1">
    <location>
        <begin position="1"/>
        <end position="10"/>
    </location>
</feature>
<keyword evidence="4" id="KW-1185">Reference proteome</keyword>
<dbReference type="InterPro" id="IPR026163">
    <property type="entry name" value="Nckap5l"/>
</dbReference>
<dbReference type="GO" id="GO:0001578">
    <property type="term" value="P:microtubule bundle formation"/>
    <property type="evidence" value="ECO:0007669"/>
    <property type="project" value="TreeGrafter"/>
</dbReference>
<feature type="compositionally biased region" description="Basic and acidic residues" evidence="1">
    <location>
        <begin position="265"/>
        <end position="282"/>
    </location>
</feature>
<evidence type="ECO:0000256" key="1">
    <source>
        <dbReference type="SAM" id="MobiDB-lite"/>
    </source>
</evidence>
<dbReference type="GO" id="GO:0035371">
    <property type="term" value="C:microtubule plus-end"/>
    <property type="evidence" value="ECO:0007669"/>
    <property type="project" value="TreeGrafter"/>
</dbReference>